<dbReference type="PANTHER" id="PTHR34614">
    <property type="match status" value="1"/>
</dbReference>
<dbReference type="InterPro" id="IPR025457">
    <property type="entry name" value="DUF4277"/>
</dbReference>
<dbReference type="EMBL" id="CAACVJ010000246">
    <property type="protein sequence ID" value="VEP15243.1"/>
    <property type="molecule type" value="Genomic_DNA"/>
</dbReference>
<sequence>MSQLANIEVQTINHLGIIAGLIDEIGIVEIINEQLGIKAQEKLNSGIIVKSIILNAMGFVSRPLSLFPQFFNDKATEHLFGAGICPEYFNDDKIGRVMDKLYKIGLNKIFLAIALRACKRIGRQSSIFPFISLYYRAKTT</sequence>
<dbReference type="AlphaFoldDB" id="A0A563VV08"/>
<evidence type="ECO:0000259" key="1">
    <source>
        <dbReference type="Pfam" id="PF14104"/>
    </source>
</evidence>
<protein>
    <submittedName>
        <fullName evidence="2">Transposase</fullName>
    </submittedName>
</protein>
<dbReference type="PANTHER" id="PTHR34614:SF2">
    <property type="entry name" value="TRANSPOSASE IS4-LIKE DOMAIN-CONTAINING PROTEIN"/>
    <property type="match status" value="1"/>
</dbReference>
<dbReference type="Pfam" id="PF14104">
    <property type="entry name" value="DUF4277"/>
    <property type="match status" value="1"/>
</dbReference>
<reference evidence="2 3" key="1">
    <citation type="submission" date="2019-01" db="EMBL/GenBank/DDBJ databases">
        <authorList>
            <person name="Brito A."/>
        </authorList>
    </citation>
    <scope>NUCLEOTIDE SEQUENCE [LARGE SCALE GENOMIC DNA]</scope>
    <source>
        <strain evidence="2">1</strain>
    </source>
</reference>
<keyword evidence="3" id="KW-1185">Reference proteome</keyword>
<dbReference type="OrthoDB" id="467786at2"/>
<accession>A0A563VV08</accession>
<organism evidence="2 3">
    <name type="scientific">Hyella patelloides LEGE 07179</name>
    <dbReference type="NCBI Taxonomy" id="945734"/>
    <lineage>
        <taxon>Bacteria</taxon>
        <taxon>Bacillati</taxon>
        <taxon>Cyanobacteriota</taxon>
        <taxon>Cyanophyceae</taxon>
        <taxon>Pleurocapsales</taxon>
        <taxon>Hyellaceae</taxon>
        <taxon>Hyella</taxon>
    </lineage>
</organism>
<evidence type="ECO:0000313" key="3">
    <source>
        <dbReference type="Proteomes" id="UP000320055"/>
    </source>
</evidence>
<name>A0A563VV08_9CYAN</name>
<gene>
    <name evidence="2" type="ORF">H1P_320014</name>
</gene>
<evidence type="ECO:0000313" key="2">
    <source>
        <dbReference type="EMBL" id="VEP15243.1"/>
    </source>
</evidence>
<dbReference type="Proteomes" id="UP000320055">
    <property type="component" value="Unassembled WGS sequence"/>
</dbReference>
<proteinExistence type="predicted"/>
<feature type="domain" description="DUF4277" evidence="1">
    <location>
        <begin position="8"/>
        <end position="115"/>
    </location>
</feature>